<feature type="domain" description="Phosphoribosyltransferase" evidence="14">
    <location>
        <begin position="5"/>
        <end position="206"/>
    </location>
</feature>
<evidence type="ECO:0000256" key="8">
    <source>
        <dbReference type="ARBA" id="ARBA00022741"/>
    </source>
</evidence>
<dbReference type="GO" id="GO:0005737">
    <property type="term" value="C:cytoplasm"/>
    <property type="evidence" value="ECO:0007669"/>
    <property type="project" value="UniProtKB-ARBA"/>
</dbReference>
<dbReference type="GO" id="GO:0005525">
    <property type="term" value="F:GTP binding"/>
    <property type="evidence" value="ECO:0007669"/>
    <property type="project" value="UniProtKB-KW"/>
</dbReference>
<dbReference type="InterPro" id="IPR005765">
    <property type="entry name" value="UPRT"/>
</dbReference>
<dbReference type="GO" id="GO:0044206">
    <property type="term" value="P:UMP salvage"/>
    <property type="evidence" value="ECO:0007669"/>
    <property type="project" value="UniProtKB-UniPathway"/>
</dbReference>
<dbReference type="PANTHER" id="PTHR32315">
    <property type="entry name" value="ADENINE PHOSPHORIBOSYLTRANSFERASE"/>
    <property type="match status" value="1"/>
</dbReference>
<evidence type="ECO:0000313" key="15">
    <source>
        <dbReference type="EMBL" id="RFM22826.1"/>
    </source>
</evidence>
<dbReference type="PANTHER" id="PTHR32315:SF4">
    <property type="entry name" value="URACIL PHOSPHORIBOSYLTRANSFERASE, CHLOROPLASTIC"/>
    <property type="match status" value="1"/>
</dbReference>
<evidence type="ECO:0000256" key="9">
    <source>
        <dbReference type="ARBA" id="ARBA00023134"/>
    </source>
</evidence>
<evidence type="ECO:0000256" key="2">
    <source>
        <dbReference type="ARBA" id="ARBA00005180"/>
    </source>
</evidence>
<evidence type="ECO:0000256" key="7">
    <source>
        <dbReference type="ARBA" id="ARBA00022679"/>
    </source>
</evidence>
<keyword evidence="6 15" id="KW-0328">Glycosyltransferase</keyword>
<keyword evidence="9" id="KW-0342">GTP-binding</keyword>
<organism evidence="15 16">
    <name type="scientific">Candidatus Thermochlorobacter aerophilus</name>
    <dbReference type="NCBI Taxonomy" id="1868324"/>
    <lineage>
        <taxon>Bacteria</taxon>
        <taxon>Pseudomonadati</taxon>
        <taxon>Chlorobiota</taxon>
        <taxon>Chlorobiia</taxon>
        <taxon>Chlorobiales</taxon>
        <taxon>Candidatus Thermochlorobacteriaceae</taxon>
        <taxon>Candidatus Thermochlorobacter</taxon>
    </lineage>
</organism>
<dbReference type="InterPro" id="IPR050054">
    <property type="entry name" value="UPRTase/APRTase"/>
</dbReference>
<keyword evidence="8" id="KW-0547">Nucleotide-binding</keyword>
<proteinExistence type="inferred from homology"/>
<accession>A0A395LVT7</accession>
<gene>
    <name evidence="15" type="ORF">D0433_14265</name>
</gene>
<dbReference type="UniPathway" id="UPA00574">
    <property type="reaction ID" value="UER00636"/>
</dbReference>
<evidence type="ECO:0000256" key="4">
    <source>
        <dbReference type="ARBA" id="ARBA00011894"/>
    </source>
</evidence>
<evidence type="ECO:0000256" key="5">
    <source>
        <dbReference type="ARBA" id="ARBA00022533"/>
    </source>
</evidence>
<dbReference type="GO" id="GO:0006223">
    <property type="term" value="P:uracil salvage"/>
    <property type="evidence" value="ECO:0007669"/>
    <property type="project" value="InterPro"/>
</dbReference>
<dbReference type="InterPro" id="IPR000836">
    <property type="entry name" value="PRTase_dom"/>
</dbReference>
<dbReference type="Gene3D" id="3.40.50.2020">
    <property type="match status" value="1"/>
</dbReference>
<evidence type="ECO:0000256" key="13">
    <source>
        <dbReference type="NCBIfam" id="TIGR01091"/>
    </source>
</evidence>
<dbReference type="AlphaFoldDB" id="A0A395LVT7"/>
<evidence type="ECO:0000256" key="6">
    <source>
        <dbReference type="ARBA" id="ARBA00022676"/>
    </source>
</evidence>
<reference evidence="15 16" key="1">
    <citation type="journal article" date="2011" name="ISME J.">
        <title>Community ecology of hot spring cyanobacterial mats: predominant populations and their functional potential.</title>
        <authorList>
            <person name="Klatt C.G."/>
            <person name="Wood J.M."/>
            <person name="Rusch D.B."/>
            <person name="Bateson M.M."/>
            <person name="Hamamura N."/>
            <person name="Heidelberg J.F."/>
            <person name="Grossman A.R."/>
            <person name="Bhaya D."/>
            <person name="Cohan F.M."/>
            <person name="Kuhl M."/>
            <person name="Bryant D.A."/>
            <person name="Ward D.M."/>
        </authorList>
    </citation>
    <scope>NUCLEOTIDE SEQUENCE [LARGE SCALE GENOMIC DNA]</scope>
    <source>
        <strain evidence="15">OS</strain>
    </source>
</reference>
<keyword evidence="5" id="KW-0021">Allosteric enzyme</keyword>
<evidence type="ECO:0000259" key="14">
    <source>
        <dbReference type="Pfam" id="PF14681"/>
    </source>
</evidence>
<dbReference type="NCBIfam" id="NF001097">
    <property type="entry name" value="PRK00129.1"/>
    <property type="match status" value="1"/>
</dbReference>
<evidence type="ECO:0000313" key="16">
    <source>
        <dbReference type="Proteomes" id="UP000266389"/>
    </source>
</evidence>
<dbReference type="CDD" id="cd06223">
    <property type="entry name" value="PRTases_typeI"/>
    <property type="match status" value="1"/>
</dbReference>
<comment type="caution">
    <text evidence="15">The sequence shown here is derived from an EMBL/GenBank/DDBJ whole genome shotgun (WGS) entry which is preliminary data.</text>
</comment>
<evidence type="ECO:0000256" key="10">
    <source>
        <dbReference type="ARBA" id="ARBA00052919"/>
    </source>
</evidence>
<dbReference type="Pfam" id="PF14681">
    <property type="entry name" value="UPRTase"/>
    <property type="match status" value="1"/>
</dbReference>
<comment type="catalytic activity">
    <reaction evidence="10">
        <text>UMP + diphosphate = 5-phospho-alpha-D-ribose 1-diphosphate + uracil</text>
        <dbReference type="Rhea" id="RHEA:13017"/>
        <dbReference type="ChEBI" id="CHEBI:17568"/>
        <dbReference type="ChEBI" id="CHEBI:33019"/>
        <dbReference type="ChEBI" id="CHEBI:57865"/>
        <dbReference type="ChEBI" id="CHEBI:58017"/>
        <dbReference type="EC" id="2.4.2.9"/>
    </reaction>
</comment>
<evidence type="ECO:0000256" key="3">
    <source>
        <dbReference type="ARBA" id="ARBA00009516"/>
    </source>
</evidence>
<keyword evidence="7 15" id="KW-0808">Transferase</keyword>
<evidence type="ECO:0000256" key="11">
    <source>
        <dbReference type="ARBA" id="ARBA00056901"/>
    </source>
</evidence>
<dbReference type="GO" id="GO:0004845">
    <property type="term" value="F:uracil phosphoribosyltransferase activity"/>
    <property type="evidence" value="ECO:0007669"/>
    <property type="project" value="UniProtKB-UniRule"/>
</dbReference>
<comment type="cofactor">
    <cofactor evidence="1">
        <name>Mg(2+)</name>
        <dbReference type="ChEBI" id="CHEBI:18420"/>
    </cofactor>
</comment>
<dbReference type="EC" id="2.4.2.9" evidence="4 13"/>
<sequence>MKLTVLDHALLKCDLSVLRDKHTPKELFRASLGRIAEIMAVEICAKLPLETFLLDTPLETTTGYRLKEKFLIVPVLRAGLGMQDGFLKFLPHATVSHVGISRDQTTHEPHFYYSNIPANIAELHGFVLDPMLATGGSATMAVKLLKEKGAKQLSLVSVVAAPEGVKRFSDAHPDVHIYAAVLDRELNANKYILPGLGDAGDRLFGT</sequence>
<comment type="function">
    <text evidence="11">Catalyzes the conversion of uracil and 5-phospho-alpha-D-ribose 1-diphosphate (PRPP) to UMP and diphosphate.</text>
</comment>
<protein>
    <recommendedName>
        <fullName evidence="12 13">Uracil phosphoribosyltransferase</fullName>
        <ecNumber evidence="4 13">2.4.2.9</ecNumber>
    </recommendedName>
</protein>
<dbReference type="NCBIfam" id="TIGR01091">
    <property type="entry name" value="upp"/>
    <property type="match status" value="1"/>
</dbReference>
<dbReference type="SUPFAM" id="SSF53271">
    <property type="entry name" value="PRTase-like"/>
    <property type="match status" value="1"/>
</dbReference>
<comment type="similarity">
    <text evidence="3">Belongs to the UPRTase family.</text>
</comment>
<dbReference type="FunFam" id="3.40.50.2020:FF:000003">
    <property type="entry name" value="Uracil phosphoribosyltransferase"/>
    <property type="match status" value="1"/>
</dbReference>
<dbReference type="EMBL" id="PHFL01000074">
    <property type="protein sequence ID" value="RFM22826.1"/>
    <property type="molecule type" value="Genomic_DNA"/>
</dbReference>
<evidence type="ECO:0000256" key="12">
    <source>
        <dbReference type="ARBA" id="ARBA00072146"/>
    </source>
</evidence>
<dbReference type="Proteomes" id="UP000266389">
    <property type="component" value="Unassembled WGS sequence"/>
</dbReference>
<evidence type="ECO:0000256" key="1">
    <source>
        <dbReference type="ARBA" id="ARBA00001946"/>
    </source>
</evidence>
<dbReference type="InterPro" id="IPR029057">
    <property type="entry name" value="PRTase-like"/>
</dbReference>
<name>A0A395LVT7_9BACT</name>
<comment type="pathway">
    <text evidence="2">Pyrimidine metabolism; UMP biosynthesis via salvage pathway; UMP from uracil: step 1/1.</text>
</comment>